<organism evidence="1 2">
    <name type="scientific">Bipolaricaulis sibiricus</name>
    <dbReference type="NCBI Taxonomy" id="2501609"/>
    <lineage>
        <taxon>Bacteria</taxon>
        <taxon>Candidatus Bipolaricaulota</taxon>
        <taxon>Candidatus Bipolaricaulia</taxon>
        <taxon>Candidatus Bipolaricaulales</taxon>
        <taxon>Candidatus Bipolaricaulaceae</taxon>
        <taxon>Candidatus Bipolaricaulis</taxon>
    </lineage>
</organism>
<gene>
    <name evidence="1" type="ORF">BIP78_1125</name>
</gene>
<dbReference type="CDD" id="cd06587">
    <property type="entry name" value="VOC"/>
    <property type="match status" value="1"/>
</dbReference>
<dbReference type="AlphaFoldDB" id="A0A410FVB8"/>
<evidence type="ECO:0008006" key="3">
    <source>
        <dbReference type="Google" id="ProtNLM"/>
    </source>
</evidence>
<evidence type="ECO:0000313" key="2">
    <source>
        <dbReference type="Proteomes" id="UP000287233"/>
    </source>
</evidence>
<protein>
    <recommendedName>
        <fullName evidence="3">VOC domain-containing protein</fullName>
    </recommendedName>
</protein>
<dbReference type="Gene3D" id="3.10.180.10">
    <property type="entry name" value="2,3-Dihydroxybiphenyl 1,2-Dioxygenase, domain 1"/>
    <property type="match status" value="1"/>
</dbReference>
<evidence type="ECO:0000313" key="1">
    <source>
        <dbReference type="EMBL" id="QAA76891.1"/>
    </source>
</evidence>
<name>A0A410FVB8_BIPS1</name>
<dbReference type="EMBL" id="CP034928">
    <property type="protein sequence ID" value="QAA76891.1"/>
    <property type="molecule type" value="Genomic_DNA"/>
</dbReference>
<reference evidence="2" key="1">
    <citation type="submission" date="2018-12" db="EMBL/GenBank/DDBJ databases">
        <title>Complete genome sequence of an uncultured bacterium of the candidate phylum Bipolaricaulota.</title>
        <authorList>
            <person name="Kadnikov V.V."/>
            <person name="Mardanov A.V."/>
            <person name="Beletsky A.V."/>
            <person name="Frank Y.A."/>
            <person name="Karnachuk O.V."/>
            <person name="Ravin N.V."/>
        </authorList>
    </citation>
    <scope>NUCLEOTIDE SEQUENCE [LARGE SCALE GENOMIC DNA]</scope>
</reference>
<proteinExistence type="predicted"/>
<accession>A0A410FVB8</accession>
<sequence length="119" mass="13928">MAGIVFLRTAQFEAVREFYIRRVGMVVWLEQPEITILRHGNMLVGFHRQPTPDRDVLLTFFYPHRADVDGMYRQLADVATSTPVENPRYRIYHFFGTDPDGRRIEFQHFLHPVPPIGDG</sequence>
<dbReference type="Proteomes" id="UP000287233">
    <property type="component" value="Chromosome"/>
</dbReference>
<dbReference type="InterPro" id="IPR029068">
    <property type="entry name" value="Glyas_Bleomycin-R_OHBP_Dase"/>
</dbReference>
<dbReference type="SUPFAM" id="SSF54593">
    <property type="entry name" value="Glyoxalase/Bleomycin resistance protein/Dihydroxybiphenyl dioxygenase"/>
    <property type="match status" value="1"/>
</dbReference>
<dbReference type="KEGG" id="bih:BIP78_1125"/>